<name>A0A1P8JU72_9BURK</name>
<evidence type="ECO:0000256" key="1">
    <source>
        <dbReference type="SAM" id="Coils"/>
    </source>
</evidence>
<feature type="transmembrane region" description="Helical" evidence="2">
    <location>
        <begin position="284"/>
        <end position="303"/>
    </location>
</feature>
<dbReference type="EMBL" id="CP019236">
    <property type="protein sequence ID" value="APW37320.1"/>
    <property type="molecule type" value="Genomic_DNA"/>
</dbReference>
<dbReference type="Proteomes" id="UP000186609">
    <property type="component" value="Chromosome"/>
</dbReference>
<dbReference type="PANTHER" id="PTHR13325:SF3">
    <property type="entry name" value="MEMBRANE-BOUND TRANSCRIPTION FACTOR SITE-2 PROTEASE"/>
    <property type="match status" value="1"/>
</dbReference>
<feature type="transmembrane region" description="Helical" evidence="2">
    <location>
        <begin position="258"/>
        <end position="278"/>
    </location>
</feature>
<accession>A0A1P8JU72</accession>
<keyword evidence="2" id="KW-1133">Transmembrane helix</keyword>
<dbReference type="STRING" id="1842727.RD110_09045"/>
<dbReference type="InterPro" id="IPR041881">
    <property type="entry name" value="PqqD_sf"/>
</dbReference>
<dbReference type="InterPro" id="IPR001193">
    <property type="entry name" value="MBTPS2"/>
</dbReference>
<organism evidence="3 4">
    <name type="scientific">Rhodoferax koreensis</name>
    <dbReference type="NCBI Taxonomy" id="1842727"/>
    <lineage>
        <taxon>Bacteria</taxon>
        <taxon>Pseudomonadati</taxon>
        <taxon>Pseudomonadota</taxon>
        <taxon>Betaproteobacteria</taxon>
        <taxon>Burkholderiales</taxon>
        <taxon>Comamonadaceae</taxon>
        <taxon>Rhodoferax</taxon>
    </lineage>
</organism>
<keyword evidence="2" id="KW-0472">Membrane</keyword>
<dbReference type="GO" id="GO:0005737">
    <property type="term" value="C:cytoplasm"/>
    <property type="evidence" value="ECO:0007669"/>
    <property type="project" value="TreeGrafter"/>
</dbReference>
<dbReference type="Gene3D" id="1.10.10.1150">
    <property type="entry name" value="Coenzyme PQQ synthesis protein D (PqqD)"/>
    <property type="match status" value="1"/>
</dbReference>
<feature type="transmembrane region" description="Helical" evidence="2">
    <location>
        <begin position="189"/>
        <end position="206"/>
    </location>
</feature>
<dbReference type="AlphaFoldDB" id="A0A1P8JU72"/>
<keyword evidence="1" id="KW-0175">Coiled coil</keyword>
<keyword evidence="2" id="KW-0812">Transmembrane</keyword>
<dbReference type="KEGG" id="rhy:RD110_09045"/>
<dbReference type="GO" id="GO:0016020">
    <property type="term" value="C:membrane"/>
    <property type="evidence" value="ECO:0007669"/>
    <property type="project" value="InterPro"/>
</dbReference>
<feature type="transmembrane region" description="Helical" evidence="2">
    <location>
        <begin position="387"/>
        <end position="407"/>
    </location>
</feature>
<feature type="transmembrane region" description="Helical" evidence="2">
    <location>
        <begin position="427"/>
        <end position="445"/>
    </location>
</feature>
<evidence type="ECO:0000313" key="3">
    <source>
        <dbReference type="EMBL" id="APW37320.1"/>
    </source>
</evidence>
<dbReference type="OrthoDB" id="9759690at2"/>
<feature type="transmembrane region" description="Helical" evidence="2">
    <location>
        <begin position="358"/>
        <end position="380"/>
    </location>
</feature>
<feature type="coiled-coil region" evidence="1">
    <location>
        <begin position="527"/>
        <end position="554"/>
    </location>
</feature>
<sequence length="715" mass="78346">MSVALLSEQWHRVAGLRPRLVPHARVHRHVTHGAVWHVLEDVGGARQHRLNAQAYRVLRLLDGRHSLDQIWQRISREISDDTPSQDDVLQLVGQLNAQDLLVVDATPDAAELLVRHERQQRQKRRQSVGNPMSIKIPLWDPDSFLRRLLAVTPAIPAALVWAAWLGVVGTALALVPAHWPDLSRNFGEQMLAANNLLLAALVYPLLKLAHELAHGAAVIRRGGEVHEMGVMLLMFYPSPYVDASASNAFPSRWARMRVAAAGMVVELWIAALAFFLWMAIEPGFWRSVLYNLMVLGSVSTVLFNGNPLLRFDGYFMLADAIGVPNLSQRATAFWQFLLRRFVLGARGAKMPPASRYELGWLAAYAPLALVYRLTVSFGIAWFVAQQYFFVGVLLAAWSLATSVVWPLGKGLFSLWSSPQFAARPWRAWGAVIGGVALLLGLLLALPLPRHVRVQGIAWLPEEAILRARADGFVQTIAAHEGAAVQPGDMVVATHNADLVAKVAEQTGRLALAQARLDAAWVSQPAVAARMQEEVNAEEAALVRAQADVADLQLRAGVPGTVRLEQAQDLPGRYVKRGDMLGYVIGASVPLVRVALTQAEAELDLADLRGIEVRMAGAVEKTYTGRLARSTPQASHNLPSAALGATGGGKFAVDPRDETGATAMETAFQFDIETPDTPTLGAIGTRAYVALEQSPEAIGWRWWRHARRLFLAHLNI</sequence>
<dbReference type="GO" id="GO:0004222">
    <property type="term" value="F:metalloendopeptidase activity"/>
    <property type="evidence" value="ECO:0007669"/>
    <property type="project" value="InterPro"/>
</dbReference>
<evidence type="ECO:0008006" key="5">
    <source>
        <dbReference type="Google" id="ProtNLM"/>
    </source>
</evidence>
<keyword evidence="4" id="KW-1185">Reference proteome</keyword>
<gene>
    <name evidence="3" type="ORF">RD110_09045</name>
</gene>
<dbReference type="GO" id="GO:0031293">
    <property type="term" value="P:membrane protein intracellular domain proteolysis"/>
    <property type="evidence" value="ECO:0007669"/>
    <property type="project" value="TreeGrafter"/>
</dbReference>
<evidence type="ECO:0000256" key="2">
    <source>
        <dbReference type="SAM" id="Phobius"/>
    </source>
</evidence>
<dbReference type="Pfam" id="PF05402">
    <property type="entry name" value="PqqD"/>
    <property type="match status" value="1"/>
</dbReference>
<dbReference type="SUPFAM" id="SSF111369">
    <property type="entry name" value="HlyD-like secretion proteins"/>
    <property type="match status" value="1"/>
</dbReference>
<dbReference type="RefSeq" id="WP_076198723.1">
    <property type="nucleotide sequence ID" value="NZ_CP019236.1"/>
</dbReference>
<dbReference type="PANTHER" id="PTHR13325">
    <property type="entry name" value="PROTEASE M50 MEMBRANE-BOUND TRANSCRIPTION FACTOR SITE 2 PROTEASE"/>
    <property type="match status" value="1"/>
</dbReference>
<feature type="transmembrane region" description="Helical" evidence="2">
    <location>
        <begin position="154"/>
        <end position="177"/>
    </location>
</feature>
<dbReference type="InterPro" id="IPR008792">
    <property type="entry name" value="PQQD"/>
</dbReference>
<protein>
    <recommendedName>
        <fullName evidence="5">Peptidase M50</fullName>
    </recommendedName>
</protein>
<proteinExistence type="predicted"/>
<reference evidence="3 4" key="1">
    <citation type="submission" date="2017-01" db="EMBL/GenBank/DDBJ databases">
        <authorList>
            <person name="Mah S.A."/>
            <person name="Swanson W.J."/>
            <person name="Moy G.W."/>
            <person name="Vacquier V.D."/>
        </authorList>
    </citation>
    <scope>NUCLEOTIDE SEQUENCE [LARGE SCALE GENOMIC DNA]</scope>
    <source>
        <strain evidence="3 4">DCY110</strain>
    </source>
</reference>
<evidence type="ECO:0000313" key="4">
    <source>
        <dbReference type="Proteomes" id="UP000186609"/>
    </source>
</evidence>